<reference evidence="11 12" key="1">
    <citation type="journal article" date="2016" name="Mol. Biol. Evol.">
        <title>Comparative Genomics of Early-Diverging Mushroom-Forming Fungi Provides Insights into the Origins of Lignocellulose Decay Capabilities.</title>
        <authorList>
            <person name="Nagy L.G."/>
            <person name="Riley R."/>
            <person name="Tritt A."/>
            <person name="Adam C."/>
            <person name="Daum C."/>
            <person name="Floudas D."/>
            <person name="Sun H."/>
            <person name="Yadav J.S."/>
            <person name="Pangilinan J."/>
            <person name="Larsson K.H."/>
            <person name="Matsuura K."/>
            <person name="Barry K."/>
            <person name="Labutti K."/>
            <person name="Kuo R."/>
            <person name="Ohm R.A."/>
            <person name="Bhattacharya S.S."/>
            <person name="Shirouzu T."/>
            <person name="Yoshinaga Y."/>
            <person name="Martin F.M."/>
            <person name="Grigoriev I.V."/>
            <person name="Hibbett D.S."/>
        </authorList>
    </citation>
    <scope>NUCLEOTIDE SEQUENCE [LARGE SCALE GENOMIC DNA]</scope>
    <source>
        <strain evidence="11 12">HHB14362 ss-1</strain>
    </source>
</reference>
<proteinExistence type="inferred from homology"/>
<evidence type="ECO:0000256" key="5">
    <source>
        <dbReference type="ARBA" id="ARBA00022792"/>
    </source>
</evidence>
<evidence type="ECO:0000313" key="11">
    <source>
        <dbReference type="EMBL" id="KZT24458.1"/>
    </source>
</evidence>
<dbReference type="AlphaFoldDB" id="A0A165RZ93"/>
<keyword evidence="6 10" id="KW-0809">Transit peptide</keyword>
<evidence type="ECO:0000256" key="6">
    <source>
        <dbReference type="ARBA" id="ARBA00022946"/>
    </source>
</evidence>
<evidence type="ECO:0000256" key="10">
    <source>
        <dbReference type="RuleBase" id="RU368123"/>
    </source>
</evidence>
<keyword evidence="12" id="KW-1185">Reference proteome</keyword>
<dbReference type="PANTHER" id="PTHR13313">
    <property type="entry name" value="CYTOCHROME C OXIDASE SUBUNIT VIIC"/>
    <property type="match status" value="1"/>
</dbReference>
<accession>A0A165RZ93</accession>
<evidence type="ECO:0000256" key="3">
    <source>
        <dbReference type="ARBA" id="ARBA00010514"/>
    </source>
</evidence>
<evidence type="ECO:0000313" key="12">
    <source>
        <dbReference type="Proteomes" id="UP000076761"/>
    </source>
</evidence>
<dbReference type="Gene3D" id="4.10.49.10">
    <property type="entry name" value="Cytochrome c oxidase subunit VIIc"/>
    <property type="match status" value="1"/>
</dbReference>
<comment type="subunit">
    <text evidence="10">Component of the cytochrome c oxidase (complex IV, CIV), a multisubunit enzyme composed of a catalytic core of 3 subunits and several supernumerary subunits. The complex exists as a monomer or a dimer and forms supercomplexes (SCs) in the inner mitochondrial membrane with ubiquinol-cytochrome c oxidoreductase (cytochrome b-c1 complex, complex III, CIII).</text>
</comment>
<comment type="similarity">
    <text evidence="3 10">Belongs to the cytochrome c oxidase VIIc family.</text>
</comment>
<evidence type="ECO:0000256" key="8">
    <source>
        <dbReference type="ARBA" id="ARBA00023128"/>
    </source>
</evidence>
<keyword evidence="5 10" id="KW-0999">Mitochondrion inner membrane</keyword>
<evidence type="ECO:0000256" key="7">
    <source>
        <dbReference type="ARBA" id="ARBA00022989"/>
    </source>
</evidence>
<dbReference type="InterPro" id="IPR004202">
    <property type="entry name" value="COX7C/Cox8"/>
</dbReference>
<name>A0A165RZ93_9AGAM</name>
<dbReference type="Pfam" id="PF02935">
    <property type="entry name" value="COX7C"/>
    <property type="match status" value="1"/>
</dbReference>
<dbReference type="GO" id="GO:0045277">
    <property type="term" value="C:respiratory chain complex IV"/>
    <property type="evidence" value="ECO:0007669"/>
    <property type="project" value="UniProtKB-UniRule"/>
</dbReference>
<keyword evidence="7 10" id="KW-1133">Transmembrane helix</keyword>
<dbReference type="STRING" id="1314782.A0A165RZ93"/>
<evidence type="ECO:0000256" key="4">
    <source>
        <dbReference type="ARBA" id="ARBA00022692"/>
    </source>
</evidence>
<protein>
    <recommendedName>
        <fullName evidence="10">Cytochrome c oxidase subunit 8, mitochondrial</fullName>
    </recommendedName>
    <alternativeName>
        <fullName evidence="10">Cytochrome c oxidase polypeptide VIII</fullName>
    </alternativeName>
</protein>
<organism evidence="11 12">
    <name type="scientific">Neolentinus lepideus HHB14362 ss-1</name>
    <dbReference type="NCBI Taxonomy" id="1314782"/>
    <lineage>
        <taxon>Eukaryota</taxon>
        <taxon>Fungi</taxon>
        <taxon>Dikarya</taxon>
        <taxon>Basidiomycota</taxon>
        <taxon>Agaricomycotina</taxon>
        <taxon>Agaricomycetes</taxon>
        <taxon>Gloeophyllales</taxon>
        <taxon>Gloeophyllaceae</taxon>
        <taxon>Neolentinus</taxon>
    </lineage>
</organism>
<dbReference type="Proteomes" id="UP000076761">
    <property type="component" value="Unassembled WGS sequence"/>
</dbReference>
<dbReference type="GO" id="GO:0005743">
    <property type="term" value="C:mitochondrial inner membrane"/>
    <property type="evidence" value="ECO:0007669"/>
    <property type="project" value="UniProtKB-SubCell"/>
</dbReference>
<dbReference type="OrthoDB" id="416741at2759"/>
<keyword evidence="4 10" id="KW-0812">Transmembrane</keyword>
<feature type="transmembrane region" description="Helical" evidence="10">
    <location>
        <begin position="51"/>
        <end position="70"/>
    </location>
</feature>
<gene>
    <name evidence="11" type="ORF">NEOLEDRAFT_1179145</name>
</gene>
<comment type="pathway">
    <text evidence="2 10">Energy metabolism; oxidative phosphorylation.</text>
</comment>
<evidence type="ECO:0000256" key="9">
    <source>
        <dbReference type="ARBA" id="ARBA00023136"/>
    </source>
</evidence>
<keyword evidence="9 10" id="KW-0472">Membrane</keyword>
<dbReference type="EMBL" id="KV425577">
    <property type="protein sequence ID" value="KZT24458.1"/>
    <property type="molecule type" value="Genomic_DNA"/>
</dbReference>
<comment type="subcellular location">
    <subcellularLocation>
        <location evidence="1 10">Mitochondrion inner membrane</location>
        <topology evidence="1 10">Single-pass membrane protein</topology>
    </subcellularLocation>
</comment>
<dbReference type="SUPFAM" id="SSF81427">
    <property type="entry name" value="Mitochondrial cytochrome c oxidase subunit VIIc (aka VIIIa)"/>
    <property type="match status" value="1"/>
</dbReference>
<dbReference type="InterPro" id="IPR036636">
    <property type="entry name" value="COX7C/Cox8_sf"/>
</dbReference>
<evidence type="ECO:0000256" key="2">
    <source>
        <dbReference type="ARBA" id="ARBA00004673"/>
    </source>
</evidence>
<dbReference type="UniPathway" id="UPA00705"/>
<evidence type="ECO:0000256" key="1">
    <source>
        <dbReference type="ARBA" id="ARBA00004434"/>
    </source>
</evidence>
<dbReference type="GO" id="GO:0006123">
    <property type="term" value="P:mitochondrial electron transport, cytochrome c to oxygen"/>
    <property type="evidence" value="ECO:0007669"/>
    <property type="project" value="UniProtKB-UniRule"/>
</dbReference>
<sequence>MQSILARSPLLRQQALRGAQRVQVRLAHGVHGPEQAVPFSFASKPAFATKVAAYLIGGFSIPFVAAIYQLQKSGAGA</sequence>
<dbReference type="PANTHER" id="PTHR13313:SF0">
    <property type="entry name" value="CYTOCHROME C OXIDASE SUBUNIT 7C, MITOCHONDRIAL"/>
    <property type="match status" value="1"/>
</dbReference>
<dbReference type="InParanoid" id="A0A165RZ93"/>
<comment type="function">
    <text evidence="10">Component of the cytochrome c oxidase, the last enzyme in the mitochondrial electron transport chain which drives oxidative phosphorylation. The respiratory chain contains 3 multisubunit complexes succinate dehydrogenase (complex II, CII), ubiquinol-cytochrome c oxidoreductase (cytochrome b-c1 complex, complex III, CIII) and cytochrome c oxidase (complex IV, CIV), that cooperate to transfer electrons derived from NADH and succinate to molecular oxygen, creating an electrochemical gradient over the inner membrane that drives transmembrane transport and the ATP synthase. Cytochrome c oxidase is the component of the respiratory chain that catalyzes the reduction of oxygen to water. Electrons originating from reduced cytochrome c in the intermembrane space (IMS) are transferred via the dinuclear copper A center (CU(A)) of subunit 2 and heme A of subunit 1 to the active site in subunit 1, a binuclear center (BNC) formed by heme A3 and copper B (CU(B)). The BNC reduces molecular oxygen to 2 water molecules using 4 electrons from cytochrome c in the IMS and 4 protons from the mitochondrial matrix.</text>
</comment>
<keyword evidence="8 10" id="KW-0496">Mitochondrion</keyword>